<dbReference type="InterPro" id="IPR002562">
    <property type="entry name" value="3'-5'_exonuclease_dom"/>
</dbReference>
<keyword evidence="3" id="KW-1185">Reference proteome</keyword>
<name>A0ABY4YUR5_9MICO</name>
<dbReference type="Gene3D" id="3.30.420.10">
    <property type="entry name" value="Ribonuclease H-like superfamily/Ribonuclease H"/>
    <property type="match status" value="1"/>
</dbReference>
<evidence type="ECO:0000313" key="2">
    <source>
        <dbReference type="EMBL" id="USQ80103.1"/>
    </source>
</evidence>
<dbReference type="Proteomes" id="UP001056455">
    <property type="component" value="Chromosome"/>
</dbReference>
<dbReference type="SMART" id="SM00474">
    <property type="entry name" value="35EXOc"/>
    <property type="match status" value="1"/>
</dbReference>
<evidence type="ECO:0000259" key="1">
    <source>
        <dbReference type="SMART" id="SM00474"/>
    </source>
</evidence>
<proteinExistence type="predicted"/>
<feature type="domain" description="3'-5' exonuclease" evidence="1">
    <location>
        <begin position="11"/>
        <end position="178"/>
    </location>
</feature>
<accession>A0ABY4YUR5</accession>
<dbReference type="PANTHER" id="PTHR47649">
    <property type="entry name" value="RIBONUCLEASE D"/>
    <property type="match status" value="1"/>
</dbReference>
<dbReference type="PANTHER" id="PTHR47649:SF1">
    <property type="entry name" value="RIBONUCLEASE D"/>
    <property type="match status" value="1"/>
</dbReference>
<dbReference type="InterPro" id="IPR036397">
    <property type="entry name" value="RNaseH_sf"/>
</dbReference>
<sequence length="210" mass="23335">MIDVGAAVSVIRGDLSQEWLDAAVRVGRVAWDIETSGLDWRTDRIGTCQLGVDGRVVVVVLDVEVPPVRLGELLERHDVTKVFHHAPFDLRFMAHQWRVAPVNVACTKIASKILDPRADPAEHSLMPVLRRHLSVHITKDQQVSDWLAPNLTDDQVRYAAADVAHLLDLLDVLTARCEALGLHALLRASFEYLPSRVALDLHGSGDVYSY</sequence>
<dbReference type="RefSeq" id="WP_252593457.1">
    <property type="nucleotide sequence ID" value="NZ_CP099489.1"/>
</dbReference>
<dbReference type="InterPro" id="IPR012337">
    <property type="entry name" value="RNaseH-like_sf"/>
</dbReference>
<dbReference type="EMBL" id="CP099489">
    <property type="protein sequence ID" value="USQ80103.1"/>
    <property type="molecule type" value="Genomic_DNA"/>
</dbReference>
<dbReference type="Pfam" id="PF01612">
    <property type="entry name" value="DNA_pol_A_exo1"/>
    <property type="match status" value="1"/>
</dbReference>
<evidence type="ECO:0000313" key="3">
    <source>
        <dbReference type="Proteomes" id="UP001056455"/>
    </source>
</evidence>
<gene>
    <name evidence="2" type="ORF">NF556_00100</name>
</gene>
<dbReference type="SUPFAM" id="SSF53098">
    <property type="entry name" value="Ribonuclease H-like"/>
    <property type="match status" value="1"/>
</dbReference>
<dbReference type="InterPro" id="IPR051086">
    <property type="entry name" value="RNase_D-like"/>
</dbReference>
<protein>
    <recommendedName>
        <fullName evidence="1">3'-5' exonuclease domain-containing protein</fullName>
    </recommendedName>
</protein>
<reference evidence="2" key="1">
    <citation type="submission" date="2022-06" db="EMBL/GenBank/DDBJ databases">
        <title>Ornithinimicrobium HY1793.</title>
        <authorList>
            <person name="Huang Y."/>
        </authorList>
    </citation>
    <scope>NUCLEOTIDE SEQUENCE</scope>
    <source>
        <strain evidence="2">HY1793</strain>
    </source>
</reference>
<organism evidence="2 3">
    <name type="scientific">Ornithinimicrobium faecis</name>
    <dbReference type="NCBI Taxonomy" id="2934158"/>
    <lineage>
        <taxon>Bacteria</taxon>
        <taxon>Bacillati</taxon>
        <taxon>Actinomycetota</taxon>
        <taxon>Actinomycetes</taxon>
        <taxon>Micrococcales</taxon>
        <taxon>Ornithinimicrobiaceae</taxon>
        <taxon>Ornithinimicrobium</taxon>
    </lineage>
</organism>